<protein>
    <submittedName>
        <fullName evidence="1">Uncharacterized protein</fullName>
    </submittedName>
</protein>
<dbReference type="EMBL" id="KZ505351">
    <property type="protein sequence ID" value="PKU59808.1"/>
    <property type="molecule type" value="Genomic_DNA"/>
</dbReference>
<accession>A0A2I0V8S7</accession>
<evidence type="ECO:0000313" key="2">
    <source>
        <dbReference type="Proteomes" id="UP000233837"/>
    </source>
</evidence>
<dbReference type="AlphaFoldDB" id="A0A2I0V8S7"/>
<reference evidence="1 2" key="2">
    <citation type="journal article" date="2017" name="Nature">
        <title>The Apostasia genome and the evolution of orchids.</title>
        <authorList>
            <person name="Zhang G.Q."/>
            <person name="Liu K.W."/>
            <person name="Li Z."/>
            <person name="Lohaus R."/>
            <person name="Hsiao Y.Y."/>
            <person name="Niu S.C."/>
            <person name="Wang J.Y."/>
            <person name="Lin Y.C."/>
            <person name="Xu Q."/>
            <person name="Chen L.J."/>
            <person name="Yoshida K."/>
            <person name="Fujiwara S."/>
            <person name="Wang Z.W."/>
            <person name="Zhang Y.Q."/>
            <person name="Mitsuda N."/>
            <person name="Wang M."/>
            <person name="Liu G.H."/>
            <person name="Pecoraro L."/>
            <person name="Huang H.X."/>
            <person name="Xiao X.J."/>
            <person name="Lin M."/>
            <person name="Wu X.Y."/>
            <person name="Wu W.L."/>
            <person name="Chen Y.Y."/>
            <person name="Chang S.B."/>
            <person name="Sakamoto S."/>
            <person name="Ohme-Takagi M."/>
            <person name="Yagi M."/>
            <person name="Zeng S.J."/>
            <person name="Shen C.Y."/>
            <person name="Yeh C.M."/>
            <person name="Luo Y.B."/>
            <person name="Tsai W.C."/>
            <person name="Van de Peer Y."/>
            <person name="Liu Z.J."/>
        </authorList>
    </citation>
    <scope>NUCLEOTIDE SEQUENCE [LARGE SCALE GENOMIC DNA]</scope>
    <source>
        <tissue evidence="1">The whole plant</tissue>
    </source>
</reference>
<proteinExistence type="predicted"/>
<dbReference type="Proteomes" id="UP000233837">
    <property type="component" value="Unassembled WGS sequence"/>
</dbReference>
<sequence>MADPTTEYGITWDEDSFTDILRSTFFDVNLETDLSIEDYVERILFALTEAIDEHFEGLEWRISTSP</sequence>
<name>A0A2I0V8S7_9ASPA</name>
<evidence type="ECO:0000313" key="1">
    <source>
        <dbReference type="EMBL" id="PKU59808.1"/>
    </source>
</evidence>
<organism evidence="1 2">
    <name type="scientific">Dendrobium catenatum</name>
    <dbReference type="NCBI Taxonomy" id="906689"/>
    <lineage>
        <taxon>Eukaryota</taxon>
        <taxon>Viridiplantae</taxon>
        <taxon>Streptophyta</taxon>
        <taxon>Embryophyta</taxon>
        <taxon>Tracheophyta</taxon>
        <taxon>Spermatophyta</taxon>
        <taxon>Magnoliopsida</taxon>
        <taxon>Liliopsida</taxon>
        <taxon>Asparagales</taxon>
        <taxon>Orchidaceae</taxon>
        <taxon>Epidendroideae</taxon>
        <taxon>Malaxideae</taxon>
        <taxon>Dendrobiinae</taxon>
        <taxon>Dendrobium</taxon>
    </lineage>
</organism>
<keyword evidence="2" id="KW-1185">Reference proteome</keyword>
<gene>
    <name evidence="1" type="ORF">MA16_Dca027694</name>
</gene>
<reference evidence="1 2" key="1">
    <citation type="journal article" date="2016" name="Sci. Rep.">
        <title>The Dendrobium catenatum Lindl. genome sequence provides insights into polysaccharide synthase, floral development and adaptive evolution.</title>
        <authorList>
            <person name="Zhang G.Q."/>
            <person name="Xu Q."/>
            <person name="Bian C."/>
            <person name="Tsai W.C."/>
            <person name="Yeh C.M."/>
            <person name="Liu K.W."/>
            <person name="Yoshida K."/>
            <person name="Zhang L.S."/>
            <person name="Chang S.B."/>
            <person name="Chen F."/>
            <person name="Shi Y."/>
            <person name="Su Y.Y."/>
            <person name="Zhang Y.Q."/>
            <person name="Chen L.J."/>
            <person name="Yin Y."/>
            <person name="Lin M."/>
            <person name="Huang H."/>
            <person name="Deng H."/>
            <person name="Wang Z.W."/>
            <person name="Zhu S.L."/>
            <person name="Zhao X."/>
            <person name="Deng C."/>
            <person name="Niu S.C."/>
            <person name="Huang J."/>
            <person name="Wang M."/>
            <person name="Liu G.H."/>
            <person name="Yang H.J."/>
            <person name="Xiao X.J."/>
            <person name="Hsiao Y.Y."/>
            <person name="Wu W.L."/>
            <person name="Chen Y.Y."/>
            <person name="Mitsuda N."/>
            <person name="Ohme-Takagi M."/>
            <person name="Luo Y.B."/>
            <person name="Van de Peer Y."/>
            <person name="Liu Z.J."/>
        </authorList>
    </citation>
    <scope>NUCLEOTIDE SEQUENCE [LARGE SCALE GENOMIC DNA]</scope>
    <source>
        <tissue evidence="1">The whole plant</tissue>
    </source>
</reference>